<dbReference type="OrthoDB" id="258796at2"/>
<accession>W0DTB1</accession>
<feature type="domain" description="Glycosyl transferase family 1" evidence="2">
    <location>
        <begin position="662"/>
        <end position="807"/>
    </location>
</feature>
<dbReference type="GO" id="GO:0016757">
    <property type="term" value="F:glycosyltransferase activity"/>
    <property type="evidence" value="ECO:0007669"/>
    <property type="project" value="InterPro"/>
</dbReference>
<feature type="domain" description="Glycosyl transferase family 1" evidence="2">
    <location>
        <begin position="223"/>
        <end position="379"/>
    </location>
</feature>
<dbReference type="GO" id="GO:0009103">
    <property type="term" value="P:lipopolysaccharide biosynthetic process"/>
    <property type="evidence" value="ECO:0007669"/>
    <property type="project" value="TreeGrafter"/>
</dbReference>
<keyword evidence="1" id="KW-0808">Transferase</keyword>
<gene>
    <name evidence="3" type="ORF">THITH_09870</name>
</gene>
<reference evidence="3 4" key="1">
    <citation type="submission" date="2013-12" db="EMBL/GenBank/DDBJ databases">
        <authorList>
            <consortium name="DOE Joint Genome Institute"/>
            <person name="Muyzer G."/>
            <person name="Huntemann M."/>
            <person name="Han J."/>
            <person name="Chen A."/>
            <person name="Kyrpides N."/>
            <person name="Mavromatis K."/>
            <person name="Markowitz V."/>
            <person name="Palaniappan K."/>
            <person name="Ivanova N."/>
            <person name="Schaumberg A."/>
            <person name="Pati A."/>
            <person name="Liolios K."/>
            <person name="Nordberg H.P."/>
            <person name="Cantor M.N."/>
            <person name="Hua S.X."/>
            <person name="Woyke T."/>
        </authorList>
    </citation>
    <scope>NUCLEOTIDE SEQUENCE [LARGE SCALE GENOMIC DNA]</scope>
    <source>
        <strain evidence="3 4">ARh 1</strain>
    </source>
</reference>
<dbReference type="InterPro" id="IPR001296">
    <property type="entry name" value="Glyco_trans_1"/>
</dbReference>
<evidence type="ECO:0000259" key="2">
    <source>
        <dbReference type="Pfam" id="PF00534"/>
    </source>
</evidence>
<dbReference type="Pfam" id="PF00534">
    <property type="entry name" value="Glycos_transf_1"/>
    <property type="match status" value="2"/>
</dbReference>
<evidence type="ECO:0000256" key="1">
    <source>
        <dbReference type="ARBA" id="ARBA00022679"/>
    </source>
</evidence>
<dbReference type="PANTHER" id="PTHR46401">
    <property type="entry name" value="GLYCOSYLTRANSFERASE WBBK-RELATED"/>
    <property type="match status" value="1"/>
</dbReference>
<proteinExistence type="predicted"/>
<dbReference type="Proteomes" id="UP000005289">
    <property type="component" value="Chromosome"/>
</dbReference>
<keyword evidence="4" id="KW-1185">Reference proteome</keyword>
<protein>
    <recommendedName>
        <fullName evidence="2">Glycosyl transferase family 1 domain-containing protein</fullName>
    </recommendedName>
</protein>
<dbReference type="EMBL" id="CP007029">
    <property type="protein sequence ID" value="AHF00121.1"/>
    <property type="molecule type" value="Genomic_DNA"/>
</dbReference>
<dbReference type="AlphaFoldDB" id="W0DTB1"/>
<dbReference type="CDD" id="cd03809">
    <property type="entry name" value="GT4_MtfB-like"/>
    <property type="match status" value="2"/>
</dbReference>
<evidence type="ECO:0000313" key="4">
    <source>
        <dbReference type="Proteomes" id="UP000005289"/>
    </source>
</evidence>
<evidence type="ECO:0000313" key="3">
    <source>
        <dbReference type="EMBL" id="AHF00121.1"/>
    </source>
</evidence>
<dbReference type="HOGENOM" id="CLU_005199_1_0_6"/>
<dbReference type="SUPFAM" id="SSF53756">
    <property type="entry name" value="UDP-Glycosyltransferase/glycogen phosphorylase"/>
    <property type="match status" value="2"/>
</dbReference>
<dbReference type="Gene3D" id="3.40.50.2000">
    <property type="entry name" value="Glycogen Phosphorylase B"/>
    <property type="match status" value="3"/>
</dbReference>
<dbReference type="RefSeq" id="WP_006748335.1">
    <property type="nucleotide sequence ID" value="NZ_CP007029.1"/>
</dbReference>
<sequence length="856" mass="95553">MRIVIDMQGAQTASRFRGIGRYTMSFAKAVVHERGEHEAFLALSGLFPDTIEPIRAAFDDLLPQENIRVWHAPAPVSAFDSDNEWRMLAAERIRESFLASLEPDLVLITSLFEGLGDNALTSIGTLHPAVPTAAIFYDLIPMRFPQLLETPMHKEWYQKKLKYLAHADVLLAISDYSRREAMELLKIPAERIVTIGTAIDHRFHPVELSNKEAVALRARFGITRPFIQCTGNVETHKNLRRLIHAFALLHPALRRQFQLVIVARMDDIHERNLMKFAHSFGLTEDELVLTGYVTDEDLVSLYNQCRLFVLPSVHEGFGLPALEAMACGAPTIGSWGGAVPEVIGWEDALFDPYHPDSIAKVMRRALSDTAFRDALMSRAIDRASAFSWKICARRAIAAFSKISQNTGGARNNVIRSQEATFPTTLVDALAGIDSTVSPKTADLCKVATSIALNERLGAEPQMLVDVSVLAAQDARTGVQRVVRNLLKELLNEPPTGYRIRPICFDAEHGWCRYTPQVATLPSGKVEFPDADQLIDVGHGDIFLGLDLSAHLFPSFLSFLRFLRRVGIPIHFVVYDLIPLRHPEWCDVSVPEAFAKWIQGVGATADSLLCISRATADDVRDWLQDHPPERSRPLCIQHFHNGADIASSVSSKGMPPESHDVLAALRTRPSFLMVGTLEPRKGHAQVLASMERLWKGGRDVNLVIVGKQGWAVEKLAQKIRRHVELNARLFWLEGISDEYLQKVYENSTCLIAASYAEGFGLPLIEAAQQGMPIIARDIPVFREVAGNHAHYFDGLEADHLAAALNEWLFMHEEGIAPSSDDMPWMTWRESARWLLSLVVPEGPRDNERTGQTRQTAL</sequence>
<name>W0DTB1_9GAMM</name>
<organism evidence="3 4">
    <name type="scientific">Thioalkalivibrio paradoxus ARh 1</name>
    <dbReference type="NCBI Taxonomy" id="713585"/>
    <lineage>
        <taxon>Bacteria</taxon>
        <taxon>Pseudomonadati</taxon>
        <taxon>Pseudomonadota</taxon>
        <taxon>Gammaproteobacteria</taxon>
        <taxon>Chromatiales</taxon>
        <taxon>Ectothiorhodospiraceae</taxon>
        <taxon>Thioalkalivibrio</taxon>
    </lineage>
</organism>
<dbReference type="STRING" id="713585.THITH_09870"/>
<dbReference type="KEGG" id="tti:THITH_09870"/>
<dbReference type="PANTHER" id="PTHR46401:SF2">
    <property type="entry name" value="GLYCOSYLTRANSFERASE WBBK-RELATED"/>
    <property type="match status" value="1"/>
</dbReference>